<evidence type="ECO:0000313" key="1">
    <source>
        <dbReference type="EMBL" id="GAA0154015.1"/>
    </source>
</evidence>
<protein>
    <submittedName>
        <fullName evidence="1">Uncharacterized protein</fullName>
    </submittedName>
</protein>
<dbReference type="Proteomes" id="UP001454036">
    <property type="component" value="Unassembled WGS sequence"/>
</dbReference>
<keyword evidence="2" id="KW-1185">Reference proteome</keyword>
<comment type="caution">
    <text evidence="1">The sequence shown here is derived from an EMBL/GenBank/DDBJ whole genome shotgun (WGS) entry which is preliminary data.</text>
</comment>
<accession>A0AAV3PQN2</accession>
<dbReference type="AlphaFoldDB" id="A0AAV3PQN2"/>
<organism evidence="1 2">
    <name type="scientific">Lithospermum erythrorhizon</name>
    <name type="common">Purple gromwell</name>
    <name type="synonym">Lithospermum officinale var. erythrorhizon</name>
    <dbReference type="NCBI Taxonomy" id="34254"/>
    <lineage>
        <taxon>Eukaryota</taxon>
        <taxon>Viridiplantae</taxon>
        <taxon>Streptophyta</taxon>
        <taxon>Embryophyta</taxon>
        <taxon>Tracheophyta</taxon>
        <taxon>Spermatophyta</taxon>
        <taxon>Magnoliopsida</taxon>
        <taxon>eudicotyledons</taxon>
        <taxon>Gunneridae</taxon>
        <taxon>Pentapetalae</taxon>
        <taxon>asterids</taxon>
        <taxon>lamiids</taxon>
        <taxon>Boraginales</taxon>
        <taxon>Boraginaceae</taxon>
        <taxon>Boraginoideae</taxon>
        <taxon>Lithospermeae</taxon>
        <taxon>Lithospermum</taxon>
    </lineage>
</organism>
<sequence>MPPLPSIPQSISSLEYTHVVTDHYVYLHRWVALCGHLHGKPVSQLKDMEYDIFEQLAADLEDDPENSVMRAALGNFFCWIDLMDTLDQEVQLCPSLCYWRGIRRLFSEIAVVTHRVELYTGSVRALQTRQWLLDREVAIVDQAFRSTAAVGAHYSDLEERLGARLRALELLLPF</sequence>
<reference evidence="1 2" key="1">
    <citation type="submission" date="2024-01" db="EMBL/GenBank/DDBJ databases">
        <title>The complete chloroplast genome sequence of Lithospermum erythrorhizon: insights into the phylogenetic relationship among Boraginaceae species and the maternal lineages of purple gromwells.</title>
        <authorList>
            <person name="Okada T."/>
            <person name="Watanabe K."/>
        </authorList>
    </citation>
    <scope>NUCLEOTIDE SEQUENCE [LARGE SCALE GENOMIC DNA]</scope>
</reference>
<gene>
    <name evidence="1" type="ORF">LIER_12118</name>
</gene>
<proteinExistence type="predicted"/>
<name>A0AAV3PQN2_LITER</name>
<evidence type="ECO:0000313" key="2">
    <source>
        <dbReference type="Proteomes" id="UP001454036"/>
    </source>
</evidence>
<dbReference type="EMBL" id="BAABME010002300">
    <property type="protein sequence ID" value="GAA0154015.1"/>
    <property type="molecule type" value="Genomic_DNA"/>
</dbReference>